<protein>
    <submittedName>
        <fullName evidence="2">Uncharacterized protein</fullName>
    </submittedName>
</protein>
<gene>
    <name evidence="2" type="ORF">L345_08555</name>
</gene>
<reference evidence="2 3" key="1">
    <citation type="journal article" date="2013" name="Proc. Natl. Acad. Sci. U.S.A.">
        <title>The king cobra genome reveals dynamic gene evolution and adaptation in the snake venom system.</title>
        <authorList>
            <person name="Vonk F.J."/>
            <person name="Casewell N.R."/>
            <person name="Henkel C.V."/>
            <person name="Heimberg A.M."/>
            <person name="Jansen H.J."/>
            <person name="McCleary R.J."/>
            <person name="Kerkkamp H.M."/>
            <person name="Vos R.A."/>
            <person name="Guerreiro I."/>
            <person name="Calvete J.J."/>
            <person name="Wuster W."/>
            <person name="Woods A.E."/>
            <person name="Logan J.M."/>
            <person name="Harrison R.A."/>
            <person name="Castoe T.A."/>
            <person name="de Koning A.P."/>
            <person name="Pollock D.D."/>
            <person name="Yandell M."/>
            <person name="Calderon D."/>
            <person name="Renjifo C."/>
            <person name="Currier R.B."/>
            <person name="Salgado D."/>
            <person name="Pla D."/>
            <person name="Sanz L."/>
            <person name="Hyder A.S."/>
            <person name="Ribeiro J.M."/>
            <person name="Arntzen J.W."/>
            <person name="van den Thillart G.E."/>
            <person name="Boetzer M."/>
            <person name="Pirovano W."/>
            <person name="Dirks R.P."/>
            <person name="Spaink H.P."/>
            <person name="Duboule D."/>
            <person name="McGlinn E."/>
            <person name="Kini R.M."/>
            <person name="Richardson M.K."/>
        </authorList>
    </citation>
    <scope>NUCLEOTIDE SEQUENCE</scope>
    <source>
        <tissue evidence="2">Blood</tissue>
    </source>
</reference>
<feature type="compositionally biased region" description="Basic residues" evidence="1">
    <location>
        <begin position="193"/>
        <end position="206"/>
    </location>
</feature>
<name>V8NVF4_OPHHA</name>
<accession>V8NVF4</accession>
<sequence>MQNVAKNPKHVHSSPNSLRFAARNLKMTGTIESVDEEVRFSKVSTTTFPFSQASFSSPHMPAGDPRASQVEIQKKAALKAKKQIHIDVVKKHVAYTVTSHQPQHFEKEDAEKKQLMIVIYLLLYFCELSGPEKEVQNDGNPGAFPGRCIFVLHIKQPVPTQKFTHCTVLTGGFAQDSVLLDNRRKKEKESKKERKKKGRKEGRRKGRKEEKEKEREK</sequence>
<feature type="compositionally biased region" description="Basic and acidic residues" evidence="1">
    <location>
        <begin position="181"/>
        <end position="192"/>
    </location>
</feature>
<organism evidence="2 3">
    <name type="scientific">Ophiophagus hannah</name>
    <name type="common">King cobra</name>
    <name type="synonym">Naja hannah</name>
    <dbReference type="NCBI Taxonomy" id="8665"/>
    <lineage>
        <taxon>Eukaryota</taxon>
        <taxon>Metazoa</taxon>
        <taxon>Chordata</taxon>
        <taxon>Craniata</taxon>
        <taxon>Vertebrata</taxon>
        <taxon>Euteleostomi</taxon>
        <taxon>Lepidosauria</taxon>
        <taxon>Squamata</taxon>
        <taxon>Bifurcata</taxon>
        <taxon>Unidentata</taxon>
        <taxon>Episquamata</taxon>
        <taxon>Toxicofera</taxon>
        <taxon>Serpentes</taxon>
        <taxon>Colubroidea</taxon>
        <taxon>Elapidae</taxon>
        <taxon>Elapinae</taxon>
        <taxon>Ophiophagus</taxon>
    </lineage>
</organism>
<feature type="region of interest" description="Disordered" evidence="1">
    <location>
        <begin position="180"/>
        <end position="217"/>
    </location>
</feature>
<feature type="non-terminal residue" evidence="2">
    <location>
        <position position="1"/>
    </location>
</feature>
<dbReference type="Proteomes" id="UP000018936">
    <property type="component" value="Unassembled WGS sequence"/>
</dbReference>
<evidence type="ECO:0000256" key="1">
    <source>
        <dbReference type="SAM" id="MobiDB-lite"/>
    </source>
</evidence>
<proteinExistence type="predicted"/>
<evidence type="ECO:0000313" key="2">
    <source>
        <dbReference type="EMBL" id="ETE65668.1"/>
    </source>
</evidence>
<dbReference type="AlphaFoldDB" id="V8NVF4"/>
<evidence type="ECO:0000313" key="3">
    <source>
        <dbReference type="Proteomes" id="UP000018936"/>
    </source>
</evidence>
<feature type="compositionally biased region" description="Basic and acidic residues" evidence="1">
    <location>
        <begin position="207"/>
        <end position="217"/>
    </location>
</feature>
<comment type="caution">
    <text evidence="2">The sequence shown here is derived from an EMBL/GenBank/DDBJ whole genome shotgun (WGS) entry which is preliminary data.</text>
</comment>
<dbReference type="EMBL" id="AZIM01001823">
    <property type="protein sequence ID" value="ETE65668.1"/>
    <property type="molecule type" value="Genomic_DNA"/>
</dbReference>
<keyword evidence="3" id="KW-1185">Reference proteome</keyword>